<gene>
    <name evidence="5" type="ORF">ADL12_20390</name>
</gene>
<sequence length="724" mass="79666">MYFGLPSGLTRTVKKYGVSAWRRVATEHGAELISWPPRGCLSVNGTEYLWSYTLRLTLQNHALSPEQDALIHTRVGTRRWARSNAWDGQRGISAYLFTPSPWANNASPFGRAQMKWQPGPKGKREGKMVWDDVLAATMARFTSHAFLPSAPDLAANPGEFLKPDGSVRLAGVVFRDGLGEHSHHIVGTGASARDRWQIFRQLASGLKDIAAPDHALQRTPVPVRPRPAANDLLLIDQEALARAAGPRIIVDVLYDTRVMLVELLTALHKALGQQAPALPADGTVPGEYVVRTAHLATVIRPRPVAEIAAPLQVDHSIKRRKDRALKATSPRRALTLQRLHDPDIAGLPRFALVEMAGPKAFQSAEHDPKEAVKSAAASLGVLTQNVTPPLPTGTLPGTETKATRTQRVNKAVLDLLTRQTGLLGHPDSPGTPASPLTDVTTVGLWVVRRTKAHKATLPLAIAHTPDEPFARIRLPHTSSWVPFGQGLLTLADYDIERRLTDEQVCNFFGEVVEEITDGSDIALLTLAQNIRSACSGLNNALLQPDTLAFDPRQPLPEHRLKGLRHLRLRTDLRDETSQHYSHRGEDEAGEVGVGSHFWRDPRRPRHYFSTARKPATAAGGSPRGSRIEAHWACTGRDKDKNKTYGMKHETRQDVWNPQLLEIAVARHAPDDDPAAWAALAHQQRYEATHFSDPLVLPAVLHLGYTVSKHILPTHLVEPVTEHDG</sequence>
<dbReference type="Pfam" id="PF18157">
    <property type="entry name" value="MID_pPIWI_RE"/>
    <property type="match status" value="1"/>
</dbReference>
<feature type="region of interest" description="Disordered" evidence="1">
    <location>
        <begin position="575"/>
        <end position="596"/>
    </location>
</feature>
<protein>
    <recommendedName>
        <fullName evidence="7">DUF3893 domain-containing protein</fullName>
    </recommendedName>
</protein>
<dbReference type="EMBL" id="LLZG01000165">
    <property type="protein sequence ID" value="KUL34733.1"/>
    <property type="molecule type" value="Genomic_DNA"/>
</dbReference>
<evidence type="ECO:0000259" key="4">
    <source>
        <dbReference type="Pfam" id="PF18157"/>
    </source>
</evidence>
<evidence type="ECO:0008006" key="7">
    <source>
        <dbReference type="Google" id="ProtNLM"/>
    </source>
</evidence>
<organism evidence="5 6">
    <name type="scientific">Streptomyces regalis</name>
    <dbReference type="NCBI Taxonomy" id="68262"/>
    <lineage>
        <taxon>Bacteria</taxon>
        <taxon>Bacillati</taxon>
        <taxon>Actinomycetota</taxon>
        <taxon>Actinomycetes</taxon>
        <taxon>Kitasatosporales</taxon>
        <taxon>Streptomycetaceae</taxon>
        <taxon>Streptomyces</taxon>
    </lineage>
</organism>
<proteinExistence type="predicted"/>
<evidence type="ECO:0000313" key="5">
    <source>
        <dbReference type="EMBL" id="KUL34733.1"/>
    </source>
</evidence>
<feature type="domain" description="Prokaryotic pPIWI-RE MID" evidence="4">
    <location>
        <begin position="317"/>
        <end position="426"/>
    </location>
</feature>
<accession>A0A0X3UQ53</accession>
<feature type="domain" description="pPIWI-RE RNaseH" evidence="2">
    <location>
        <begin position="442"/>
        <end position="711"/>
    </location>
</feature>
<evidence type="ECO:0000259" key="3">
    <source>
        <dbReference type="Pfam" id="PF13111"/>
    </source>
</evidence>
<feature type="compositionally biased region" description="Basic and acidic residues" evidence="1">
    <location>
        <begin position="575"/>
        <end position="586"/>
    </location>
</feature>
<feature type="domain" description="pPIWI-RE module N-terminal" evidence="3">
    <location>
        <begin position="20"/>
        <end position="220"/>
    </location>
</feature>
<dbReference type="Pfam" id="PF13111">
    <property type="entry name" value="pPIWI_RE_X"/>
    <property type="match status" value="1"/>
</dbReference>
<reference evidence="6" key="1">
    <citation type="submission" date="2015-10" db="EMBL/GenBank/DDBJ databases">
        <authorList>
            <person name="Ju K.-S."/>
            <person name="Doroghazi J.R."/>
            <person name="Metcalf W.W."/>
        </authorList>
    </citation>
    <scope>NUCLEOTIDE SEQUENCE [LARGE SCALE GENOMIC DNA]</scope>
    <source>
        <strain evidence="6">NRRL 3151</strain>
    </source>
</reference>
<comment type="caution">
    <text evidence="5">The sequence shown here is derived from an EMBL/GenBank/DDBJ whole genome shotgun (WGS) entry which is preliminary data.</text>
</comment>
<dbReference type="AlphaFoldDB" id="A0A0X3UQ53"/>
<dbReference type="InterPro" id="IPR040496">
    <property type="entry name" value="MID_pPIWI_RE"/>
</dbReference>
<evidence type="ECO:0000259" key="2">
    <source>
        <dbReference type="Pfam" id="PF13032"/>
    </source>
</evidence>
<feature type="region of interest" description="Disordered" evidence="1">
    <location>
        <begin position="383"/>
        <end position="404"/>
    </location>
</feature>
<evidence type="ECO:0000313" key="6">
    <source>
        <dbReference type="Proteomes" id="UP000053923"/>
    </source>
</evidence>
<keyword evidence="6" id="KW-1185">Reference proteome</keyword>
<dbReference type="InterPro" id="IPR025085">
    <property type="entry name" value="pPIWI_RE_X"/>
</dbReference>
<dbReference type="Proteomes" id="UP000053923">
    <property type="component" value="Unassembled WGS sequence"/>
</dbReference>
<name>A0A0X3UQ53_9ACTN</name>
<dbReference type="Pfam" id="PF13032">
    <property type="entry name" value="RNaseH_pPIWI_RE"/>
    <property type="match status" value="1"/>
</dbReference>
<dbReference type="InterPro" id="IPR024996">
    <property type="entry name" value="RNaseH_pPIWI_RE"/>
</dbReference>
<evidence type="ECO:0000256" key="1">
    <source>
        <dbReference type="SAM" id="MobiDB-lite"/>
    </source>
</evidence>